<feature type="chain" id="PRO_5045943963" description="DUF6843 domain-containing protein" evidence="1">
    <location>
        <begin position="26"/>
        <end position="166"/>
    </location>
</feature>
<reference evidence="3 4" key="1">
    <citation type="submission" date="2019-06" db="EMBL/GenBank/DDBJ databases">
        <title>Whole genome shotgun sequence of Brevibacillus reuszeri NBRC 15719.</title>
        <authorList>
            <person name="Hosoyama A."/>
            <person name="Uohara A."/>
            <person name="Ohji S."/>
            <person name="Ichikawa N."/>
        </authorList>
    </citation>
    <scope>NUCLEOTIDE SEQUENCE [LARGE SCALE GENOMIC DNA]</scope>
    <source>
        <strain evidence="3 4">NBRC 15719</strain>
    </source>
</reference>
<dbReference type="EMBL" id="BJON01000022">
    <property type="protein sequence ID" value="GED71620.1"/>
    <property type="molecule type" value="Genomic_DNA"/>
</dbReference>
<feature type="domain" description="DUF6843" evidence="2">
    <location>
        <begin position="32"/>
        <end position="144"/>
    </location>
</feature>
<feature type="signal peptide" evidence="1">
    <location>
        <begin position="1"/>
        <end position="25"/>
    </location>
</feature>
<organism evidence="3 4">
    <name type="scientific">Brevibacillus reuszeri</name>
    <dbReference type="NCBI Taxonomy" id="54915"/>
    <lineage>
        <taxon>Bacteria</taxon>
        <taxon>Bacillati</taxon>
        <taxon>Bacillota</taxon>
        <taxon>Bacilli</taxon>
        <taxon>Bacillales</taxon>
        <taxon>Paenibacillaceae</taxon>
        <taxon>Brevibacillus</taxon>
    </lineage>
</organism>
<dbReference type="Proteomes" id="UP000319578">
    <property type="component" value="Unassembled WGS sequence"/>
</dbReference>
<keyword evidence="4" id="KW-1185">Reference proteome</keyword>
<sequence>MMAAIKRSAATLKLLLLSVVMFVVSGCVQQSSTNDIYLIPEGYEGTVYAFYNVKNAPPLAYEGEYALHIINDKGYFATSAPDMEYGLVTDKYYYVDKNGQRTEIPGSCLRINGTGGYSTNIGTPDEINVHYTGVEVTHSKCGPAFQDSETDEQNEVFNHMLQDYYQ</sequence>
<keyword evidence="1" id="KW-0732">Signal</keyword>
<comment type="caution">
    <text evidence="3">The sequence shown here is derived from an EMBL/GenBank/DDBJ whole genome shotgun (WGS) entry which is preliminary data.</text>
</comment>
<protein>
    <recommendedName>
        <fullName evidence="2">DUF6843 domain-containing protein</fullName>
    </recommendedName>
</protein>
<dbReference type="RefSeq" id="WP_049741241.1">
    <property type="nucleotide sequence ID" value="NZ_BJON01000022.1"/>
</dbReference>
<evidence type="ECO:0000256" key="1">
    <source>
        <dbReference type="SAM" id="SignalP"/>
    </source>
</evidence>
<dbReference type="InterPro" id="IPR049293">
    <property type="entry name" value="DUF6843"/>
</dbReference>
<dbReference type="PROSITE" id="PS51257">
    <property type="entry name" value="PROKAR_LIPOPROTEIN"/>
    <property type="match status" value="1"/>
</dbReference>
<proteinExistence type="predicted"/>
<gene>
    <name evidence="3" type="ORF">BRE01_53220</name>
</gene>
<evidence type="ECO:0000313" key="4">
    <source>
        <dbReference type="Proteomes" id="UP000319578"/>
    </source>
</evidence>
<name>A0ABQ0TUX9_9BACL</name>
<accession>A0ABQ0TUX9</accession>
<dbReference type="Pfam" id="PF20862">
    <property type="entry name" value="DUF6843"/>
    <property type="match status" value="1"/>
</dbReference>
<evidence type="ECO:0000313" key="3">
    <source>
        <dbReference type="EMBL" id="GED71620.1"/>
    </source>
</evidence>
<evidence type="ECO:0000259" key="2">
    <source>
        <dbReference type="Pfam" id="PF20862"/>
    </source>
</evidence>